<dbReference type="SUPFAM" id="SSF47413">
    <property type="entry name" value="lambda repressor-like DNA-binding domains"/>
    <property type="match status" value="1"/>
</dbReference>
<dbReference type="InterPro" id="IPR001387">
    <property type="entry name" value="Cro/C1-type_HTH"/>
</dbReference>
<evidence type="ECO:0000256" key="1">
    <source>
        <dbReference type="ARBA" id="ARBA00007227"/>
    </source>
</evidence>
<comment type="caution">
    <text evidence="3">The sequence shown here is derived from an EMBL/GenBank/DDBJ whole genome shotgun (WGS) entry which is preliminary data.</text>
</comment>
<dbReference type="PANTHER" id="PTHR43236:SF1">
    <property type="entry name" value="BLL7220 PROTEIN"/>
    <property type="match status" value="1"/>
</dbReference>
<dbReference type="Gene3D" id="1.10.10.2910">
    <property type="match status" value="1"/>
</dbReference>
<dbReference type="InterPro" id="IPR010359">
    <property type="entry name" value="IrrE_HExxH"/>
</dbReference>
<dbReference type="InterPro" id="IPR052345">
    <property type="entry name" value="Rad_response_metalloprotease"/>
</dbReference>
<dbReference type="AlphaFoldDB" id="A0A563DMY8"/>
<reference evidence="3 4" key="1">
    <citation type="submission" date="2019-02" db="EMBL/GenBank/DDBJ databases">
        <title>Apibacter muscae sp. nov.: a novel member of the house fly microbiota.</title>
        <authorList>
            <person name="Park R."/>
        </authorList>
    </citation>
    <scope>NUCLEOTIDE SEQUENCE [LARGE SCALE GENOMIC DNA]</scope>
    <source>
        <strain evidence="3 4">AL1</strain>
    </source>
</reference>
<evidence type="ECO:0000259" key="2">
    <source>
        <dbReference type="PROSITE" id="PS50943"/>
    </source>
</evidence>
<dbReference type="EMBL" id="SELH01000008">
    <property type="protein sequence ID" value="TWP31164.1"/>
    <property type="molecule type" value="Genomic_DNA"/>
</dbReference>
<dbReference type="OrthoDB" id="9794834at2"/>
<proteinExistence type="inferred from homology"/>
<dbReference type="Pfam" id="PF01381">
    <property type="entry name" value="HTH_3"/>
    <property type="match status" value="1"/>
</dbReference>
<name>A0A563DMY8_9FLAO</name>
<gene>
    <name evidence="3" type="ORF">ETU09_00100</name>
</gene>
<dbReference type="RefSeq" id="WP_146291057.1">
    <property type="nucleotide sequence ID" value="NZ_SELH01000008.1"/>
</dbReference>
<evidence type="ECO:0000313" key="4">
    <source>
        <dbReference type="Proteomes" id="UP000319499"/>
    </source>
</evidence>
<dbReference type="Gene3D" id="1.10.260.40">
    <property type="entry name" value="lambda repressor-like DNA-binding domains"/>
    <property type="match status" value="1"/>
</dbReference>
<accession>A0A563DMY8</accession>
<comment type="similarity">
    <text evidence="1">Belongs to the short-chain fatty acyl-CoA assimilation regulator (ScfR) family.</text>
</comment>
<keyword evidence="4" id="KW-1185">Reference proteome</keyword>
<sequence length="369" mass="42870">MKEVNIDRIKLARESRGLSQTALAKQMKTASQVLLSKIEKGLSNVTDNVLDELCLILNYPKEFFYKEHDIYPLKHFYFRKNLGISVLKSRELEAEINKYSSNFIDLLDAVDIDTQIPYIDIEEQGLTPESLAIQIRELFNIPKGPIRDIVKTIEKRGVIIHIVDFPKDIKISGVSFITTIGTPFILINKNISNSRKRFTLAHELGHLIMHFKTGIISEDRDIEKEADRFASNFLVPSNEVRNDLFKLTEEKLGYLKQYWLVSMQALLYKAKDLGTISQDQHKRWSIKFSKNGWKTIEPLESTLELTTPKLLERMIKIHLDDLEYSTTELANLFGLSLPEFEQKYLKPFDGFELYLSEKNKIRRLKIKIN</sequence>
<dbReference type="SMART" id="SM00530">
    <property type="entry name" value="HTH_XRE"/>
    <property type="match status" value="1"/>
</dbReference>
<protein>
    <submittedName>
        <fullName evidence="3">ImmA/IrrE family metallo-endopeptidase</fullName>
    </submittedName>
</protein>
<dbReference type="GO" id="GO:0003677">
    <property type="term" value="F:DNA binding"/>
    <property type="evidence" value="ECO:0007669"/>
    <property type="project" value="InterPro"/>
</dbReference>
<dbReference type="PANTHER" id="PTHR43236">
    <property type="entry name" value="ANTITOXIN HIGA1"/>
    <property type="match status" value="1"/>
</dbReference>
<feature type="domain" description="HTH cro/C1-type" evidence="2">
    <location>
        <begin position="9"/>
        <end position="64"/>
    </location>
</feature>
<organism evidence="3 4">
    <name type="scientific">Apibacter muscae</name>
    <dbReference type="NCBI Taxonomy" id="2509004"/>
    <lineage>
        <taxon>Bacteria</taxon>
        <taxon>Pseudomonadati</taxon>
        <taxon>Bacteroidota</taxon>
        <taxon>Flavobacteriia</taxon>
        <taxon>Flavobacteriales</taxon>
        <taxon>Weeksellaceae</taxon>
        <taxon>Apibacter</taxon>
    </lineage>
</organism>
<dbReference type="PROSITE" id="PS50943">
    <property type="entry name" value="HTH_CROC1"/>
    <property type="match status" value="1"/>
</dbReference>
<dbReference type="Proteomes" id="UP000319499">
    <property type="component" value="Unassembled WGS sequence"/>
</dbReference>
<evidence type="ECO:0000313" key="3">
    <source>
        <dbReference type="EMBL" id="TWP31164.1"/>
    </source>
</evidence>
<dbReference type="Pfam" id="PF06114">
    <property type="entry name" value="Peptidase_M78"/>
    <property type="match status" value="1"/>
</dbReference>
<dbReference type="InterPro" id="IPR010982">
    <property type="entry name" value="Lambda_DNA-bd_dom_sf"/>
</dbReference>
<dbReference type="CDD" id="cd00093">
    <property type="entry name" value="HTH_XRE"/>
    <property type="match status" value="1"/>
</dbReference>